<accession>A0AAV8QLM8</accession>
<feature type="compositionally biased region" description="Basic and acidic residues" evidence="1">
    <location>
        <begin position="14"/>
        <end position="27"/>
    </location>
</feature>
<dbReference type="EMBL" id="JAQQAF010000006">
    <property type="protein sequence ID" value="KAJ8477353.1"/>
    <property type="molecule type" value="Genomic_DNA"/>
</dbReference>
<feature type="compositionally biased region" description="Polar residues" evidence="1">
    <location>
        <begin position="1"/>
        <end position="11"/>
    </location>
</feature>
<evidence type="ECO:0000256" key="1">
    <source>
        <dbReference type="SAM" id="MobiDB-lite"/>
    </source>
</evidence>
<reference evidence="2 3" key="1">
    <citation type="submission" date="2022-12" db="EMBL/GenBank/DDBJ databases">
        <title>Chromosome-scale assembly of the Ensete ventricosum genome.</title>
        <authorList>
            <person name="Dussert Y."/>
            <person name="Stocks J."/>
            <person name="Wendawek A."/>
            <person name="Woldeyes F."/>
            <person name="Nichols R.A."/>
            <person name="Borrell J.S."/>
        </authorList>
    </citation>
    <scope>NUCLEOTIDE SEQUENCE [LARGE SCALE GENOMIC DNA]</scope>
    <source>
        <strain evidence="3">cv. Maze</strain>
        <tissue evidence="2">Seeds</tissue>
    </source>
</reference>
<keyword evidence="3" id="KW-1185">Reference proteome</keyword>
<proteinExistence type="predicted"/>
<dbReference type="AlphaFoldDB" id="A0AAV8QLM8"/>
<name>A0AAV8QLM8_ENSVE</name>
<dbReference type="Proteomes" id="UP001222027">
    <property type="component" value="Unassembled WGS sequence"/>
</dbReference>
<sequence>MLRSSVHTSFPTVHCDRRPHLREDLRHPRPRILPRADRPLSSSQFRSSSSSARNPCDPRSAKISGVHLNS</sequence>
<evidence type="ECO:0000313" key="3">
    <source>
        <dbReference type="Proteomes" id="UP001222027"/>
    </source>
</evidence>
<evidence type="ECO:0000313" key="2">
    <source>
        <dbReference type="EMBL" id="KAJ8477353.1"/>
    </source>
</evidence>
<feature type="region of interest" description="Disordered" evidence="1">
    <location>
        <begin position="1"/>
        <end position="70"/>
    </location>
</feature>
<protein>
    <submittedName>
        <fullName evidence="2">Uncharacterized protein</fullName>
    </submittedName>
</protein>
<comment type="caution">
    <text evidence="2">The sequence shown here is derived from an EMBL/GenBank/DDBJ whole genome shotgun (WGS) entry which is preliminary data.</text>
</comment>
<gene>
    <name evidence="2" type="ORF">OPV22_021080</name>
</gene>
<feature type="compositionally biased region" description="Low complexity" evidence="1">
    <location>
        <begin position="41"/>
        <end position="51"/>
    </location>
</feature>
<organism evidence="2 3">
    <name type="scientific">Ensete ventricosum</name>
    <name type="common">Abyssinian banana</name>
    <name type="synonym">Musa ensete</name>
    <dbReference type="NCBI Taxonomy" id="4639"/>
    <lineage>
        <taxon>Eukaryota</taxon>
        <taxon>Viridiplantae</taxon>
        <taxon>Streptophyta</taxon>
        <taxon>Embryophyta</taxon>
        <taxon>Tracheophyta</taxon>
        <taxon>Spermatophyta</taxon>
        <taxon>Magnoliopsida</taxon>
        <taxon>Liliopsida</taxon>
        <taxon>Zingiberales</taxon>
        <taxon>Musaceae</taxon>
        <taxon>Ensete</taxon>
    </lineage>
</organism>